<dbReference type="GO" id="GO:0005768">
    <property type="term" value="C:endosome"/>
    <property type="evidence" value="ECO:0007669"/>
    <property type="project" value="TreeGrafter"/>
</dbReference>
<dbReference type="Gene3D" id="1.20.140.50">
    <property type="entry name" value="alix/aip1 like domains"/>
    <property type="match status" value="1"/>
</dbReference>
<dbReference type="InterPro" id="IPR025304">
    <property type="entry name" value="ALIX_V_dom"/>
</dbReference>
<evidence type="ECO:0000256" key="2">
    <source>
        <dbReference type="SAM" id="MobiDB-lite"/>
    </source>
</evidence>
<protein>
    <recommendedName>
        <fullName evidence="3">BRO1 domain-containing protein</fullName>
    </recommendedName>
</protein>
<evidence type="ECO:0000256" key="1">
    <source>
        <dbReference type="ARBA" id="ARBA00038154"/>
    </source>
</evidence>
<accession>A0A397IZG3</accession>
<dbReference type="EMBL" id="PQFF01000113">
    <property type="protein sequence ID" value="RHZ81331.1"/>
    <property type="molecule type" value="Genomic_DNA"/>
</dbReference>
<dbReference type="OrthoDB" id="64867at2759"/>
<dbReference type="PANTHER" id="PTHR23030">
    <property type="entry name" value="PCD6 INTERACTING PROTEIN-RELATED"/>
    <property type="match status" value="1"/>
</dbReference>
<gene>
    <name evidence="4" type="ORF">Glove_121g90</name>
</gene>
<dbReference type="Pfam" id="PF13949">
    <property type="entry name" value="ALIX_LYPXL_bnd"/>
    <property type="match status" value="1"/>
</dbReference>
<dbReference type="SMART" id="SM01041">
    <property type="entry name" value="BRO1"/>
    <property type="match status" value="1"/>
</dbReference>
<feature type="region of interest" description="Disordered" evidence="2">
    <location>
        <begin position="775"/>
        <end position="796"/>
    </location>
</feature>
<feature type="compositionally biased region" description="Polar residues" evidence="2">
    <location>
        <begin position="775"/>
        <end position="795"/>
    </location>
</feature>
<dbReference type="InterPro" id="IPR038499">
    <property type="entry name" value="BRO1_sf"/>
</dbReference>
<feature type="domain" description="BRO1" evidence="3">
    <location>
        <begin position="6"/>
        <end position="401"/>
    </location>
</feature>
<keyword evidence="5" id="KW-1185">Reference proteome</keyword>
<dbReference type="Gene3D" id="1.25.40.280">
    <property type="entry name" value="alix/aip1 like domains"/>
    <property type="match status" value="1"/>
</dbReference>
<dbReference type="AlphaFoldDB" id="A0A397IZG3"/>
<dbReference type="Proteomes" id="UP000266861">
    <property type="component" value="Unassembled WGS sequence"/>
</dbReference>
<comment type="similarity">
    <text evidence="1">Belongs to the palA/RIM20 family.</text>
</comment>
<dbReference type="CDD" id="cd09241">
    <property type="entry name" value="BRO1_ScRim20-like"/>
    <property type="match status" value="1"/>
</dbReference>
<evidence type="ECO:0000313" key="5">
    <source>
        <dbReference type="Proteomes" id="UP000266861"/>
    </source>
</evidence>
<name>A0A397IZG3_9GLOM</name>
<evidence type="ECO:0000313" key="4">
    <source>
        <dbReference type="EMBL" id="RHZ81331.1"/>
    </source>
</evidence>
<dbReference type="Pfam" id="PF03097">
    <property type="entry name" value="BRO1"/>
    <property type="match status" value="1"/>
</dbReference>
<evidence type="ECO:0000259" key="3">
    <source>
        <dbReference type="PROSITE" id="PS51180"/>
    </source>
</evidence>
<dbReference type="PROSITE" id="PS51180">
    <property type="entry name" value="BRO1"/>
    <property type="match status" value="1"/>
</dbReference>
<reference evidence="4 5" key="1">
    <citation type="submission" date="2018-08" db="EMBL/GenBank/DDBJ databases">
        <title>Genome and evolution of the arbuscular mycorrhizal fungus Diversispora epigaea (formerly Glomus versiforme) and its bacterial endosymbionts.</title>
        <authorList>
            <person name="Sun X."/>
            <person name="Fei Z."/>
            <person name="Harrison M."/>
        </authorList>
    </citation>
    <scope>NUCLEOTIDE SEQUENCE [LARGE SCALE GENOMIC DNA]</scope>
    <source>
        <strain evidence="4 5">IT104</strain>
    </source>
</reference>
<dbReference type="InterPro" id="IPR004328">
    <property type="entry name" value="BRO1_dom"/>
</dbReference>
<dbReference type="PANTHER" id="PTHR23030:SF39">
    <property type="entry name" value="PROGRAMMED CELL DEATH 6-INTERACTING PROTEIN"/>
    <property type="match status" value="1"/>
</dbReference>
<organism evidence="4 5">
    <name type="scientific">Diversispora epigaea</name>
    <dbReference type="NCBI Taxonomy" id="1348612"/>
    <lineage>
        <taxon>Eukaryota</taxon>
        <taxon>Fungi</taxon>
        <taxon>Fungi incertae sedis</taxon>
        <taxon>Mucoromycota</taxon>
        <taxon>Glomeromycotina</taxon>
        <taxon>Glomeromycetes</taxon>
        <taxon>Diversisporales</taxon>
        <taxon>Diversisporaceae</taxon>
        <taxon>Diversispora</taxon>
    </lineage>
</organism>
<dbReference type="STRING" id="1348612.A0A397IZG3"/>
<dbReference type="Gene3D" id="1.20.120.560">
    <property type="entry name" value="alix/aip1 in complex with the ypdl late domain"/>
    <property type="match status" value="1"/>
</dbReference>
<comment type="caution">
    <text evidence="4">The sequence shown here is derived from an EMBL/GenBank/DDBJ whole genome shotgun (WGS) entry which is preliminary data.</text>
</comment>
<sequence length="812" mass="92991">MSGLSNILAIDFKRTDRIALTTALREYISYSYAEHPDAYTDDFRILDELRTDCLNLEVHQNALNRLLKYFGQLVFIGSKFPIDVGIEFPWYSAFSDDKKPISHRNFYYEKACVLFNIGVMYSQLGVSENRATPEGVKRACKHFQSAAGCFKHLNESVIPEMRIASTLDMSRETLGVLINTMLAQAQECFWQKAVYENFMDGTVAKLASQVSAYYESAHELASNYPDVAKMLGQKFLTHLQVKSYHFSAAAEFRKSSECIGQNKYGEEIARLQVAEGFVKRSFDQSKHLRDAVIKDLESLHTAVSSNLSRAIKDNDIIYLNTIPSASSLEVIGRANLAAPYLPPEVKDPISLMNEKSILGMPLFVKLVPFAIHQALSVYSDRKERLIKDEILSKLEELSNICSSTLQSLNLPASLDISERSSIPPQLLVKSQEVRNEGGFARLEAMFKTVQEFFPSNYKILEEAFNVLDAEAGEDEEWQNQFGERWKREPSENINKVLVEQANKHKKILEQARKGDNRIRNKMDQWSGFIQLLCEDKETLANSIPSDNVSSESTQLNIQEITNELRNQTNEAYNFMRDRQNTIQEVKKTADLDDIGPILLREAARITTTNGTATKIEPAQFEDLFTEQLKKYDRFLELIQQETERQNRVLIYIREKFQEFDEKRRRSINNPERVNALTNLETTYNKFQEILSNLQEGVKFYQTYESTLNEFKNNCEDFAAYRHREGEKFASEFISNNNLNRIQSSVSNLSLANEKSSPISPTNRVWTRGTPIVFSPPSQGSIQTQLPQSTRNSTSGVWKENMDVRFKDNNRNS</sequence>
<proteinExistence type="inferred from homology"/>